<dbReference type="PRINTS" id="PR00625">
    <property type="entry name" value="JDOMAIN"/>
</dbReference>
<evidence type="ECO:0000259" key="2">
    <source>
        <dbReference type="PROSITE" id="PS50076"/>
    </source>
</evidence>
<feature type="domain" description="J" evidence="2">
    <location>
        <begin position="32"/>
        <end position="102"/>
    </location>
</feature>
<protein>
    <submittedName>
        <fullName evidence="3">CIC11C00000005303</fullName>
    </submittedName>
</protein>
<evidence type="ECO:0000313" key="3">
    <source>
        <dbReference type="EMBL" id="SGZ53230.1"/>
    </source>
</evidence>
<dbReference type="Proteomes" id="UP000182259">
    <property type="component" value="Chromosome III"/>
</dbReference>
<dbReference type="AlphaFoldDB" id="A0A1L0DLD7"/>
<feature type="region of interest" description="Disordered" evidence="1">
    <location>
        <begin position="100"/>
        <end position="119"/>
    </location>
</feature>
<proteinExistence type="predicted"/>
<feature type="region of interest" description="Disordered" evidence="1">
    <location>
        <begin position="235"/>
        <end position="268"/>
    </location>
</feature>
<dbReference type="PANTHER" id="PTHR43096">
    <property type="entry name" value="DNAJ HOMOLOG 1, MITOCHONDRIAL-RELATED"/>
    <property type="match status" value="1"/>
</dbReference>
<sequence>MILQIFTPYVYVSVHSCMFTSLRRASTSNNQTYYQTLQLLPHASLKEIKMQFKKLLIKFHPDQNAHLNDEEKAANNNKYVEMVQAYETLKDAKRKREYDATLTGSRSSQSYHSPRSSASDWHNKYYGEAKYYSRGGASTSHTSASYNPRRKVYNAYKGPGADKQGNFSGEHRNYGDRNDVPHFDYNEHLSKHLKFEQRIYGKHMTDAERDAIIRQLTRDGNVKNVSEELITKHLMRNASRSGPPRTDSSQGSAKHSHYMYQKNQGTQEEETTLGMKTALMLGGAGSVYLLYHALLA</sequence>
<dbReference type="GO" id="GO:0042026">
    <property type="term" value="P:protein refolding"/>
    <property type="evidence" value="ECO:0007669"/>
    <property type="project" value="TreeGrafter"/>
</dbReference>
<dbReference type="PANTHER" id="PTHR43096:SF58">
    <property type="entry name" value="CHAPERONE DNAJ-DOMAIN SUPERFAMILY PROTEIN"/>
    <property type="match status" value="1"/>
</dbReference>
<dbReference type="InterPro" id="IPR036869">
    <property type="entry name" value="J_dom_sf"/>
</dbReference>
<accession>A0A1L0DLD7</accession>
<dbReference type="InterPro" id="IPR018253">
    <property type="entry name" value="DnaJ_domain_CS"/>
</dbReference>
<dbReference type="SMART" id="SM00271">
    <property type="entry name" value="DnaJ"/>
    <property type="match status" value="1"/>
</dbReference>
<name>A0A1L0DLD7_9ASCO</name>
<feature type="compositionally biased region" description="Low complexity" evidence="1">
    <location>
        <begin position="105"/>
        <end position="119"/>
    </location>
</feature>
<gene>
    <name evidence="3" type="ORF">SAMEA4029009_CIC11G00000005303</name>
</gene>
<dbReference type="InterPro" id="IPR001623">
    <property type="entry name" value="DnaJ_domain"/>
</dbReference>
<dbReference type="EMBL" id="LT635766">
    <property type="protein sequence ID" value="SGZ53230.1"/>
    <property type="molecule type" value="Genomic_DNA"/>
</dbReference>
<dbReference type="SUPFAM" id="SSF46565">
    <property type="entry name" value="Chaperone J-domain"/>
    <property type="match status" value="1"/>
</dbReference>
<dbReference type="PROSITE" id="PS50076">
    <property type="entry name" value="DNAJ_2"/>
    <property type="match status" value="1"/>
</dbReference>
<dbReference type="GO" id="GO:0051082">
    <property type="term" value="F:unfolded protein binding"/>
    <property type="evidence" value="ECO:0007669"/>
    <property type="project" value="TreeGrafter"/>
</dbReference>
<evidence type="ECO:0000256" key="1">
    <source>
        <dbReference type="SAM" id="MobiDB-lite"/>
    </source>
</evidence>
<dbReference type="GO" id="GO:0005737">
    <property type="term" value="C:cytoplasm"/>
    <property type="evidence" value="ECO:0007669"/>
    <property type="project" value="TreeGrafter"/>
</dbReference>
<dbReference type="Pfam" id="PF00226">
    <property type="entry name" value="DnaJ"/>
    <property type="match status" value="1"/>
</dbReference>
<dbReference type="Gene3D" id="1.10.287.110">
    <property type="entry name" value="DnaJ domain"/>
    <property type="match status" value="1"/>
</dbReference>
<organism evidence="3 4">
    <name type="scientific">Sungouiella intermedia</name>
    <dbReference type="NCBI Taxonomy" id="45354"/>
    <lineage>
        <taxon>Eukaryota</taxon>
        <taxon>Fungi</taxon>
        <taxon>Dikarya</taxon>
        <taxon>Ascomycota</taxon>
        <taxon>Saccharomycotina</taxon>
        <taxon>Pichiomycetes</taxon>
        <taxon>Metschnikowiaceae</taxon>
        <taxon>Sungouiella</taxon>
    </lineage>
</organism>
<evidence type="ECO:0000313" key="4">
    <source>
        <dbReference type="Proteomes" id="UP000182259"/>
    </source>
</evidence>
<dbReference type="PROSITE" id="PS00636">
    <property type="entry name" value="DNAJ_1"/>
    <property type="match status" value="1"/>
</dbReference>
<dbReference type="CDD" id="cd06257">
    <property type="entry name" value="DnaJ"/>
    <property type="match status" value="1"/>
</dbReference>
<reference evidence="3 4" key="1">
    <citation type="submission" date="2016-10" db="EMBL/GenBank/DDBJ databases">
        <authorList>
            <person name="de Groot N.N."/>
        </authorList>
    </citation>
    <scope>NUCLEOTIDE SEQUENCE [LARGE SCALE GENOMIC DNA]</scope>
    <source>
        <strain evidence="3 4">PYCC 4715</strain>
    </source>
</reference>